<comment type="caution">
    <text evidence="2">The sequence shown here is derived from an EMBL/GenBank/DDBJ whole genome shotgun (WGS) entry which is preliminary data.</text>
</comment>
<dbReference type="GO" id="GO:0004222">
    <property type="term" value="F:metalloendopeptidase activity"/>
    <property type="evidence" value="ECO:0007669"/>
    <property type="project" value="InterPro"/>
</dbReference>
<dbReference type="RefSeq" id="WP_267990270.1">
    <property type="nucleotide sequence ID" value="NZ_JAPJZI010000001.1"/>
</dbReference>
<gene>
    <name evidence="2" type="ORF">OQ273_09800</name>
</gene>
<dbReference type="AlphaFoldDB" id="A0A9X3UGU4"/>
<evidence type="ECO:0000259" key="1">
    <source>
        <dbReference type="SMART" id="SM00235"/>
    </source>
</evidence>
<organism evidence="2 3">
    <name type="scientific">Hoeflea prorocentri</name>
    <dbReference type="NCBI Taxonomy" id="1922333"/>
    <lineage>
        <taxon>Bacteria</taxon>
        <taxon>Pseudomonadati</taxon>
        <taxon>Pseudomonadota</taxon>
        <taxon>Alphaproteobacteria</taxon>
        <taxon>Hyphomicrobiales</taxon>
        <taxon>Rhizobiaceae</taxon>
        <taxon>Hoeflea</taxon>
    </lineage>
</organism>
<reference evidence="2" key="1">
    <citation type="submission" date="2022-11" db="EMBL/GenBank/DDBJ databases">
        <title>Draft genome sequence of Hoeflea poritis E7-10 and Hoeflea prorocentri PM5-8, separated from scleractinian coral Porites lutea and marine dinoflagellate.</title>
        <authorList>
            <person name="Zhang G."/>
            <person name="Wei Q."/>
            <person name="Cai L."/>
        </authorList>
    </citation>
    <scope>NUCLEOTIDE SEQUENCE</scope>
    <source>
        <strain evidence="2">PM5-8</strain>
    </source>
</reference>
<dbReference type="Gene3D" id="2.60.120.380">
    <property type="match status" value="1"/>
</dbReference>
<name>A0A9X3UGU4_9HYPH</name>
<dbReference type="EMBL" id="JAPJZI010000001">
    <property type="protein sequence ID" value="MDA5398862.1"/>
    <property type="molecule type" value="Genomic_DNA"/>
</dbReference>
<evidence type="ECO:0000313" key="3">
    <source>
        <dbReference type="Proteomes" id="UP001151234"/>
    </source>
</evidence>
<dbReference type="SUPFAM" id="SSF55486">
    <property type="entry name" value="Metalloproteases ('zincins'), catalytic domain"/>
    <property type="match status" value="1"/>
</dbReference>
<dbReference type="GO" id="GO:0008270">
    <property type="term" value="F:zinc ion binding"/>
    <property type="evidence" value="ECO:0007669"/>
    <property type="project" value="InterPro"/>
</dbReference>
<dbReference type="Pfam" id="PF01400">
    <property type="entry name" value="Astacin"/>
    <property type="match status" value="1"/>
</dbReference>
<dbReference type="GO" id="GO:0006508">
    <property type="term" value="P:proteolysis"/>
    <property type="evidence" value="ECO:0007669"/>
    <property type="project" value="InterPro"/>
</dbReference>
<dbReference type="PANTHER" id="PTHR10127">
    <property type="entry name" value="DISCOIDIN, CUB, EGF, LAMININ , AND ZINC METALLOPROTEASE DOMAIN CONTAINING"/>
    <property type="match status" value="1"/>
</dbReference>
<dbReference type="SMART" id="SM00235">
    <property type="entry name" value="ZnMc"/>
    <property type="match status" value="1"/>
</dbReference>
<dbReference type="Gene3D" id="3.40.390.10">
    <property type="entry name" value="Collagenase (Catalytic Domain)"/>
    <property type="match status" value="1"/>
</dbReference>
<proteinExistence type="predicted"/>
<protein>
    <submittedName>
        <fullName evidence="2">M12 family metallopeptidase</fullName>
    </submittedName>
</protein>
<dbReference type="PANTHER" id="PTHR10127:SF850">
    <property type="entry name" value="METALLOENDOPEPTIDASE"/>
    <property type="match status" value="1"/>
</dbReference>
<dbReference type="InterPro" id="IPR024079">
    <property type="entry name" value="MetalloPept_cat_dom_sf"/>
</dbReference>
<keyword evidence="3" id="KW-1185">Reference proteome</keyword>
<accession>A0A9X3UGU4</accession>
<dbReference type="InterPro" id="IPR001506">
    <property type="entry name" value="Peptidase_M12A"/>
</dbReference>
<evidence type="ECO:0000313" key="2">
    <source>
        <dbReference type="EMBL" id="MDA5398862.1"/>
    </source>
</evidence>
<feature type="domain" description="Peptidase metallopeptidase" evidence="1">
    <location>
        <begin position="36"/>
        <end position="178"/>
    </location>
</feature>
<sequence length="338" mass="37671">MKAAKHMCYDRILPQDLVKVQRTRMIGGRERAISLIGKQWANGSTLRIRFLGGTQQQQDMVRQVAPMWTDHANLNFDFTDDPRAEIRVTFDENDGAWSYVGTDNASIPLHAATLNLGWLDQGVILHEFGHMIGLSHEHQNPDGGIMWNEQQVIDDLSGAPNFWDEATIRHNVLNKYSADQVHGTEFDPQSIMLYAFPDSWTTNMGATSENNDLSDQDKAFIASAVMYPGRGGADPNIVELDVMRGTEAEISSAGEEDLFSFKVKKDGMHIIETTGSTDVVMVLFGPDSKTAKVAENDDGGRGQNSRIVARLREGTYYAAIRHYNPNRTGEYRIMVSAS</sequence>
<dbReference type="InterPro" id="IPR006026">
    <property type="entry name" value="Peptidase_Metallo"/>
</dbReference>
<dbReference type="SUPFAM" id="SSF89260">
    <property type="entry name" value="Collagen-binding domain"/>
    <property type="match status" value="1"/>
</dbReference>
<dbReference type="Proteomes" id="UP001151234">
    <property type="component" value="Unassembled WGS sequence"/>
</dbReference>